<dbReference type="RefSeq" id="WP_104478901.1">
    <property type="nucleotide sequence ID" value="NZ_CP154825.1"/>
</dbReference>
<evidence type="ECO:0000313" key="2">
    <source>
        <dbReference type="Proteomes" id="UP000239203"/>
    </source>
</evidence>
<name>A0A2S6GT80_9PSEU</name>
<accession>A0A2S6GT80</accession>
<dbReference type="EMBL" id="PTIX01000005">
    <property type="protein sequence ID" value="PPK68420.1"/>
    <property type="molecule type" value="Genomic_DNA"/>
</dbReference>
<proteinExistence type="predicted"/>
<organism evidence="1 2">
    <name type="scientific">Actinokineospora auranticolor</name>
    <dbReference type="NCBI Taxonomy" id="155976"/>
    <lineage>
        <taxon>Bacteria</taxon>
        <taxon>Bacillati</taxon>
        <taxon>Actinomycetota</taxon>
        <taxon>Actinomycetes</taxon>
        <taxon>Pseudonocardiales</taxon>
        <taxon>Pseudonocardiaceae</taxon>
        <taxon>Actinokineospora</taxon>
    </lineage>
</organism>
<evidence type="ECO:0000313" key="1">
    <source>
        <dbReference type="EMBL" id="PPK68420.1"/>
    </source>
</evidence>
<dbReference type="Proteomes" id="UP000239203">
    <property type="component" value="Unassembled WGS sequence"/>
</dbReference>
<comment type="caution">
    <text evidence="1">The sequence shown here is derived from an EMBL/GenBank/DDBJ whole genome shotgun (WGS) entry which is preliminary data.</text>
</comment>
<reference evidence="1 2" key="1">
    <citation type="submission" date="2018-02" db="EMBL/GenBank/DDBJ databases">
        <title>Genomic Encyclopedia of Archaeal and Bacterial Type Strains, Phase II (KMG-II): from individual species to whole genera.</title>
        <authorList>
            <person name="Goeker M."/>
        </authorList>
    </citation>
    <scope>NUCLEOTIDE SEQUENCE [LARGE SCALE GENOMIC DNA]</scope>
    <source>
        <strain evidence="1 2">YU 961-1</strain>
    </source>
</reference>
<keyword evidence="2" id="KW-1185">Reference proteome</keyword>
<sequence length="84" mass="8048">MSDRTTSVDRRLDAAGAAIAAAVRNPIGALAGNPAVAFGLRAAALAGLVVTAGAAGALGFAGVLDDPSALADFPPSTTCCVVPL</sequence>
<protein>
    <submittedName>
        <fullName evidence="1">Uncharacterized protein</fullName>
    </submittedName>
</protein>
<gene>
    <name evidence="1" type="ORF">CLV40_105143</name>
</gene>
<dbReference type="AlphaFoldDB" id="A0A2S6GT80"/>